<dbReference type="Gene3D" id="3.10.100.10">
    <property type="entry name" value="Mannose-Binding Protein A, subunit A"/>
    <property type="match status" value="1"/>
</dbReference>
<dbReference type="AlphaFoldDB" id="A0A3Q2ZJR3"/>
<dbReference type="GeneTree" id="ENSGT01150000287477"/>
<accession>A0A3Q2ZJR3</accession>
<dbReference type="PANTHER" id="PTHR45710">
    <property type="entry name" value="C-TYPE LECTIN DOMAIN-CONTAINING PROTEIN 180"/>
    <property type="match status" value="1"/>
</dbReference>
<protein>
    <recommendedName>
        <fullName evidence="3">C-type lectin domain-containing protein</fullName>
    </recommendedName>
</protein>
<dbReference type="InterPro" id="IPR016187">
    <property type="entry name" value="CTDL_fold"/>
</dbReference>
<evidence type="ECO:0000313" key="1">
    <source>
        <dbReference type="Ensembl" id="ENSKMAP00000003075.1"/>
    </source>
</evidence>
<evidence type="ECO:0000313" key="2">
    <source>
        <dbReference type="Proteomes" id="UP000264800"/>
    </source>
</evidence>
<reference evidence="1" key="1">
    <citation type="submission" date="2025-08" db="UniProtKB">
        <authorList>
            <consortium name="Ensembl"/>
        </authorList>
    </citation>
    <scope>IDENTIFICATION</scope>
</reference>
<name>A0A3Q2ZJR3_KRYMA</name>
<dbReference type="Proteomes" id="UP000264800">
    <property type="component" value="Unplaced"/>
</dbReference>
<keyword evidence="2" id="KW-1185">Reference proteome</keyword>
<sequence>MTDPDFPKVDADNNLSKYCQSSLPAVECQPCRPSWILFQKKCYLFYEDTPWKTWSQSQQFCQNKFADLVVIDNLQEQVSSETNIPTLTI</sequence>
<organism evidence="1 2">
    <name type="scientific">Kryptolebias marmoratus</name>
    <name type="common">Mangrove killifish</name>
    <name type="synonym">Rivulus marmoratus</name>
    <dbReference type="NCBI Taxonomy" id="37003"/>
    <lineage>
        <taxon>Eukaryota</taxon>
        <taxon>Metazoa</taxon>
        <taxon>Chordata</taxon>
        <taxon>Craniata</taxon>
        <taxon>Vertebrata</taxon>
        <taxon>Euteleostomi</taxon>
        <taxon>Actinopterygii</taxon>
        <taxon>Neopterygii</taxon>
        <taxon>Teleostei</taxon>
        <taxon>Neoteleostei</taxon>
        <taxon>Acanthomorphata</taxon>
        <taxon>Ovalentaria</taxon>
        <taxon>Atherinomorphae</taxon>
        <taxon>Cyprinodontiformes</taxon>
        <taxon>Rivulidae</taxon>
        <taxon>Kryptolebias</taxon>
    </lineage>
</organism>
<dbReference type="PANTHER" id="PTHR45710:SF26">
    <property type="entry name" value="RH26557P"/>
    <property type="match status" value="1"/>
</dbReference>
<dbReference type="InterPro" id="IPR050828">
    <property type="entry name" value="C-type_lectin/matrix_domain"/>
</dbReference>
<reference evidence="1" key="2">
    <citation type="submission" date="2025-09" db="UniProtKB">
        <authorList>
            <consortium name="Ensembl"/>
        </authorList>
    </citation>
    <scope>IDENTIFICATION</scope>
</reference>
<dbReference type="InterPro" id="IPR016186">
    <property type="entry name" value="C-type_lectin-like/link_sf"/>
</dbReference>
<evidence type="ECO:0008006" key="3">
    <source>
        <dbReference type="Google" id="ProtNLM"/>
    </source>
</evidence>
<proteinExistence type="predicted"/>
<dbReference type="SUPFAM" id="SSF56436">
    <property type="entry name" value="C-type lectin-like"/>
    <property type="match status" value="1"/>
</dbReference>
<dbReference type="Ensembl" id="ENSKMAT00000003138.1">
    <property type="protein sequence ID" value="ENSKMAP00000003075.1"/>
    <property type="gene ID" value="ENSKMAG00000002354.1"/>
</dbReference>